<dbReference type="InterPro" id="IPR036097">
    <property type="entry name" value="HisK_dim/P_sf"/>
</dbReference>
<keyword evidence="10" id="KW-1185">Reference proteome</keyword>
<dbReference type="EC" id="2.7.13.3" evidence="2"/>
<dbReference type="Gene3D" id="3.30.565.10">
    <property type="entry name" value="Histidine kinase-like ATPase, C-terminal domain"/>
    <property type="match status" value="1"/>
</dbReference>
<name>A0A975TTN9_9RHOB</name>
<keyword evidence="3" id="KW-0597">Phosphoprotein</keyword>
<organism evidence="9">
    <name type="scientific">Gymnodinialimonas phycosphaerae</name>
    <dbReference type="NCBI Taxonomy" id="2841589"/>
    <lineage>
        <taxon>Bacteria</taxon>
        <taxon>Pseudomonadati</taxon>
        <taxon>Pseudomonadota</taxon>
        <taxon>Alphaproteobacteria</taxon>
        <taxon>Rhodobacterales</taxon>
        <taxon>Paracoccaceae</taxon>
        <taxon>Gymnodinialimonas</taxon>
    </lineage>
</organism>
<gene>
    <name evidence="9" type="ORF">KUL25_17195</name>
</gene>
<dbReference type="PRINTS" id="PR00344">
    <property type="entry name" value="BCTRLSENSOR"/>
</dbReference>
<dbReference type="SMART" id="SM00388">
    <property type="entry name" value="HisKA"/>
    <property type="match status" value="1"/>
</dbReference>
<evidence type="ECO:0000256" key="5">
    <source>
        <dbReference type="ARBA" id="ARBA00022777"/>
    </source>
</evidence>
<dbReference type="EMBL" id="JAIMBW010000001">
    <property type="protein sequence ID" value="MBY4894496.1"/>
    <property type="molecule type" value="Genomic_DNA"/>
</dbReference>
<dbReference type="Pfam" id="PF00512">
    <property type="entry name" value="HisKA"/>
    <property type="match status" value="1"/>
</dbReference>
<dbReference type="InterPro" id="IPR003661">
    <property type="entry name" value="HisK_dim/P_dom"/>
</dbReference>
<evidence type="ECO:0000313" key="9">
    <source>
        <dbReference type="EMBL" id="QXL87148.1"/>
    </source>
</evidence>
<evidence type="ECO:0000256" key="2">
    <source>
        <dbReference type="ARBA" id="ARBA00012438"/>
    </source>
</evidence>
<dbReference type="EMBL" id="CP078073">
    <property type="protein sequence ID" value="QXL87148.1"/>
    <property type="molecule type" value="Genomic_DNA"/>
</dbReference>
<dbReference type="AlphaFoldDB" id="A0A975TTN9"/>
<dbReference type="Pfam" id="PF02518">
    <property type="entry name" value="HATPase_c"/>
    <property type="match status" value="1"/>
</dbReference>
<evidence type="ECO:0000313" key="10">
    <source>
        <dbReference type="Proteomes" id="UP000693972"/>
    </source>
</evidence>
<feature type="domain" description="Histidine kinase/HSP90-like ATPase" evidence="7">
    <location>
        <begin position="149"/>
        <end position="259"/>
    </location>
</feature>
<evidence type="ECO:0000259" key="7">
    <source>
        <dbReference type="SMART" id="SM00387"/>
    </source>
</evidence>
<evidence type="ECO:0000256" key="6">
    <source>
        <dbReference type="ARBA" id="ARBA00023012"/>
    </source>
</evidence>
<protein>
    <recommendedName>
        <fullName evidence="2">histidine kinase</fullName>
        <ecNumber evidence="2">2.7.13.3</ecNumber>
    </recommendedName>
</protein>
<reference evidence="9 10" key="1">
    <citation type="submission" date="2021-07" db="EMBL/GenBank/DDBJ databases">
        <title>Karlodiniumbacter phycospheric gen. nov., sp. nov., a phycosphere bacterium isolated from karlodinium veneficum.</title>
        <authorList>
            <person name="Peng Y."/>
            <person name="Jiang L."/>
            <person name="Lee J."/>
        </authorList>
    </citation>
    <scope>NUCLEOTIDE SEQUENCE</scope>
    <source>
        <strain evidence="9 10">N5</strain>
    </source>
</reference>
<dbReference type="InterPro" id="IPR050736">
    <property type="entry name" value="Sensor_HK_Regulatory"/>
</dbReference>
<dbReference type="InterPro" id="IPR036890">
    <property type="entry name" value="HATPase_C_sf"/>
</dbReference>
<dbReference type="SUPFAM" id="SSF47384">
    <property type="entry name" value="Homodimeric domain of signal transducing histidine kinase"/>
    <property type="match status" value="1"/>
</dbReference>
<evidence type="ECO:0000256" key="1">
    <source>
        <dbReference type="ARBA" id="ARBA00000085"/>
    </source>
</evidence>
<dbReference type="PANTHER" id="PTHR43711:SF1">
    <property type="entry name" value="HISTIDINE KINASE 1"/>
    <property type="match status" value="1"/>
</dbReference>
<dbReference type="GO" id="GO:0000155">
    <property type="term" value="F:phosphorelay sensor kinase activity"/>
    <property type="evidence" value="ECO:0007669"/>
    <property type="project" value="InterPro"/>
</dbReference>
<dbReference type="CDD" id="cd00082">
    <property type="entry name" value="HisKA"/>
    <property type="match status" value="1"/>
</dbReference>
<evidence type="ECO:0000256" key="3">
    <source>
        <dbReference type="ARBA" id="ARBA00022553"/>
    </source>
</evidence>
<dbReference type="InterPro" id="IPR003594">
    <property type="entry name" value="HATPase_dom"/>
</dbReference>
<dbReference type="PANTHER" id="PTHR43711">
    <property type="entry name" value="TWO-COMPONENT HISTIDINE KINASE"/>
    <property type="match status" value="1"/>
</dbReference>
<dbReference type="SUPFAM" id="SSF55874">
    <property type="entry name" value="ATPase domain of HSP90 chaperone/DNA topoisomerase II/histidine kinase"/>
    <property type="match status" value="1"/>
</dbReference>
<keyword evidence="5 9" id="KW-0418">Kinase</keyword>
<dbReference type="CDD" id="cd00075">
    <property type="entry name" value="HATPase"/>
    <property type="match status" value="1"/>
</dbReference>
<accession>A0A975TTN9</accession>
<comment type="catalytic activity">
    <reaction evidence="1">
        <text>ATP + protein L-histidine = ADP + protein N-phospho-L-histidine.</text>
        <dbReference type="EC" id="2.7.13.3"/>
    </reaction>
</comment>
<keyword evidence="4" id="KW-0808">Transferase</keyword>
<evidence type="ECO:0000256" key="4">
    <source>
        <dbReference type="ARBA" id="ARBA00022679"/>
    </source>
</evidence>
<dbReference type="SMART" id="SM00387">
    <property type="entry name" value="HATPase_c"/>
    <property type="match status" value="1"/>
</dbReference>
<dbReference type="InterPro" id="IPR004358">
    <property type="entry name" value="Sig_transdc_His_kin-like_C"/>
</dbReference>
<evidence type="ECO:0000259" key="8">
    <source>
        <dbReference type="SMART" id="SM00388"/>
    </source>
</evidence>
<dbReference type="RefSeq" id="WP_257894058.1">
    <property type="nucleotide sequence ID" value="NZ_JAIMBW010000001.1"/>
</dbReference>
<dbReference type="Proteomes" id="UP000693972">
    <property type="component" value="Unassembled WGS sequence"/>
</dbReference>
<feature type="domain" description="Signal transduction histidine kinase dimerisation/phosphoacceptor" evidence="8">
    <location>
        <begin position="39"/>
        <end position="104"/>
    </location>
</feature>
<proteinExistence type="predicted"/>
<keyword evidence="6" id="KW-0902">Two-component regulatory system</keyword>
<sequence>MTRFAFLYADARRAFERELAKARAEAETRLSISEREGVLREQFIAVLGHDLRNPLTSISVAMRMLSKEPLSEKGQEVLTLTQGSVQRMSLLITNVLDFARHRLGGGIGLKMTEGQVLEAEIRQVVAELHTAHPEREIKLEVTGVDAVTCDVPRVGQLLSNLLGNALTYGDPTLPIAVDVGLSQVGVFTLSVENHGPPIPEQALERLFEPFVRSTDDGNPMGLGLGLYIAAQIAKAHGGTLDVVSDEDGTRFTCQIPQEAGQAAGPTA</sequence>
<dbReference type="Gene3D" id="1.10.287.130">
    <property type="match status" value="1"/>
</dbReference>